<dbReference type="Proteomes" id="UP001229421">
    <property type="component" value="Unassembled WGS sequence"/>
</dbReference>
<dbReference type="InterPro" id="IPR004864">
    <property type="entry name" value="LEA_2"/>
</dbReference>
<dbReference type="SUPFAM" id="SSF117070">
    <property type="entry name" value="LEA14-like"/>
    <property type="match status" value="1"/>
</dbReference>
<gene>
    <name evidence="4" type="ORF">QVD17_13485</name>
</gene>
<feature type="compositionally biased region" description="Polar residues" evidence="1">
    <location>
        <begin position="1"/>
        <end position="11"/>
    </location>
</feature>
<dbReference type="EMBL" id="JAUHHV010000003">
    <property type="protein sequence ID" value="KAK1430621.1"/>
    <property type="molecule type" value="Genomic_DNA"/>
</dbReference>
<evidence type="ECO:0000313" key="4">
    <source>
        <dbReference type="EMBL" id="KAK1430621.1"/>
    </source>
</evidence>
<evidence type="ECO:0000259" key="3">
    <source>
        <dbReference type="Pfam" id="PF03168"/>
    </source>
</evidence>
<feature type="region of interest" description="Disordered" evidence="1">
    <location>
        <begin position="1"/>
        <end position="29"/>
    </location>
</feature>
<organism evidence="4 5">
    <name type="scientific">Tagetes erecta</name>
    <name type="common">African marigold</name>
    <dbReference type="NCBI Taxonomy" id="13708"/>
    <lineage>
        <taxon>Eukaryota</taxon>
        <taxon>Viridiplantae</taxon>
        <taxon>Streptophyta</taxon>
        <taxon>Embryophyta</taxon>
        <taxon>Tracheophyta</taxon>
        <taxon>Spermatophyta</taxon>
        <taxon>Magnoliopsida</taxon>
        <taxon>eudicotyledons</taxon>
        <taxon>Gunneridae</taxon>
        <taxon>Pentapetalae</taxon>
        <taxon>asterids</taxon>
        <taxon>campanulids</taxon>
        <taxon>Asterales</taxon>
        <taxon>Asteraceae</taxon>
        <taxon>Asteroideae</taxon>
        <taxon>Heliantheae alliance</taxon>
        <taxon>Tageteae</taxon>
        <taxon>Tagetes</taxon>
    </lineage>
</organism>
<keyword evidence="2" id="KW-1133">Transmembrane helix</keyword>
<keyword evidence="2" id="KW-0472">Membrane</keyword>
<accession>A0AAD8P3H2</accession>
<proteinExistence type="predicted"/>
<feature type="domain" description="Late embryogenesis abundant protein LEA-2 subgroup" evidence="3">
    <location>
        <begin position="99"/>
        <end position="196"/>
    </location>
</feature>
<evidence type="ECO:0000256" key="2">
    <source>
        <dbReference type="SAM" id="Phobius"/>
    </source>
</evidence>
<protein>
    <recommendedName>
        <fullName evidence="3">Late embryogenesis abundant protein LEA-2 subgroup domain-containing protein</fullName>
    </recommendedName>
</protein>
<sequence>MADPESQTTPFAPSGVRSDDEPPYTTTGVYIKPKHQQTSKLLVHILTTIVILSSLFLILASIFLRVDNPKLQLNTVSIQNFNYENSNTTSLNVTMLTEVTVNNRNFGRYVFDDCNAVLLYGNVTIGGGGISGGRVGAKRTKLISVEMRIGSEDLNLSRTGGDDMELMEIRSFARMTGRVHVTKLVDRRKTIEMNCTISLNLTSRSFMDPILCS</sequence>
<reference evidence="4" key="1">
    <citation type="journal article" date="2023" name="bioRxiv">
        <title>Improved chromosome-level genome assembly for marigold (Tagetes erecta).</title>
        <authorList>
            <person name="Jiang F."/>
            <person name="Yuan L."/>
            <person name="Wang S."/>
            <person name="Wang H."/>
            <person name="Xu D."/>
            <person name="Wang A."/>
            <person name="Fan W."/>
        </authorList>
    </citation>
    <scope>NUCLEOTIDE SEQUENCE</scope>
    <source>
        <strain evidence="4">WSJ</strain>
        <tissue evidence="4">Leaf</tissue>
    </source>
</reference>
<evidence type="ECO:0000313" key="5">
    <source>
        <dbReference type="Proteomes" id="UP001229421"/>
    </source>
</evidence>
<keyword evidence="5" id="KW-1185">Reference proteome</keyword>
<dbReference type="PANTHER" id="PTHR31852">
    <property type="entry name" value="LATE EMBRYOGENESIS ABUNDANT (LEA) HYDROXYPROLINE-RICH GLYCOPROTEIN FAMILY"/>
    <property type="match status" value="1"/>
</dbReference>
<keyword evidence="2" id="KW-0812">Transmembrane</keyword>
<dbReference type="AlphaFoldDB" id="A0AAD8P3H2"/>
<name>A0AAD8P3H2_TARER</name>
<comment type="caution">
    <text evidence="4">The sequence shown here is derived from an EMBL/GenBank/DDBJ whole genome shotgun (WGS) entry which is preliminary data.</text>
</comment>
<feature type="transmembrane region" description="Helical" evidence="2">
    <location>
        <begin position="41"/>
        <end position="64"/>
    </location>
</feature>
<evidence type="ECO:0000256" key="1">
    <source>
        <dbReference type="SAM" id="MobiDB-lite"/>
    </source>
</evidence>
<dbReference type="InterPro" id="IPR055301">
    <property type="entry name" value="Lea14-like_2"/>
</dbReference>
<dbReference type="Pfam" id="PF03168">
    <property type="entry name" value="LEA_2"/>
    <property type="match status" value="1"/>
</dbReference>